<name>A0A813F707_POLGL</name>
<dbReference type="InterPro" id="IPR019821">
    <property type="entry name" value="Kinesin_motor_CS"/>
</dbReference>
<dbReference type="GO" id="GO:0051231">
    <property type="term" value="P:spindle elongation"/>
    <property type="evidence" value="ECO:0007669"/>
    <property type="project" value="TreeGrafter"/>
</dbReference>
<feature type="domain" description="Kinesin motor" evidence="6">
    <location>
        <begin position="12"/>
        <end position="360"/>
    </location>
</feature>
<feature type="region of interest" description="Disordered" evidence="5">
    <location>
        <begin position="973"/>
        <end position="995"/>
    </location>
</feature>
<feature type="compositionally biased region" description="Acidic residues" evidence="5">
    <location>
        <begin position="980"/>
        <end position="989"/>
    </location>
</feature>
<dbReference type="PRINTS" id="PR00380">
    <property type="entry name" value="KINESINHEAVY"/>
</dbReference>
<evidence type="ECO:0000256" key="4">
    <source>
        <dbReference type="SAM" id="Coils"/>
    </source>
</evidence>
<dbReference type="OrthoDB" id="3176171at2759"/>
<dbReference type="PANTHER" id="PTHR47969:SF29">
    <property type="entry name" value="KINESIN-LIKE PROTEIN"/>
    <property type="match status" value="1"/>
</dbReference>
<dbReference type="Proteomes" id="UP000654075">
    <property type="component" value="Unassembled WGS sequence"/>
</dbReference>
<accession>A0A813F707</accession>
<keyword evidence="4" id="KW-0175">Coiled coil</keyword>
<feature type="coiled-coil region" evidence="4">
    <location>
        <begin position="368"/>
        <end position="395"/>
    </location>
</feature>
<reference evidence="7" key="1">
    <citation type="submission" date="2021-02" db="EMBL/GenBank/DDBJ databases">
        <authorList>
            <person name="Dougan E. K."/>
            <person name="Rhodes N."/>
            <person name="Thang M."/>
            <person name="Chan C."/>
        </authorList>
    </citation>
    <scope>NUCLEOTIDE SEQUENCE</scope>
</reference>
<feature type="binding site" evidence="3">
    <location>
        <begin position="97"/>
        <end position="104"/>
    </location>
    <ligand>
        <name>ATP</name>
        <dbReference type="ChEBI" id="CHEBI:30616"/>
    </ligand>
</feature>
<keyword evidence="1 3" id="KW-0547">Nucleotide-binding</keyword>
<feature type="compositionally biased region" description="Pro residues" evidence="5">
    <location>
        <begin position="1038"/>
        <end position="1052"/>
    </location>
</feature>
<keyword evidence="3" id="KW-0505">Motor protein</keyword>
<dbReference type="Gene3D" id="3.40.850.10">
    <property type="entry name" value="Kinesin motor domain"/>
    <property type="match status" value="1"/>
</dbReference>
<dbReference type="SUPFAM" id="SSF52540">
    <property type="entry name" value="P-loop containing nucleoside triphosphate hydrolases"/>
    <property type="match status" value="1"/>
</dbReference>
<dbReference type="PROSITE" id="PS00411">
    <property type="entry name" value="KINESIN_MOTOR_1"/>
    <property type="match status" value="1"/>
</dbReference>
<keyword evidence="2 3" id="KW-0067">ATP-binding</keyword>
<evidence type="ECO:0000313" key="8">
    <source>
        <dbReference type="Proteomes" id="UP000654075"/>
    </source>
</evidence>
<dbReference type="SMART" id="SM00129">
    <property type="entry name" value="KISc"/>
    <property type="match status" value="1"/>
</dbReference>
<dbReference type="GO" id="GO:0008017">
    <property type="term" value="F:microtubule binding"/>
    <property type="evidence" value="ECO:0007669"/>
    <property type="project" value="InterPro"/>
</dbReference>
<gene>
    <name evidence="7" type="ORF">PGLA1383_LOCUS24055</name>
</gene>
<dbReference type="GO" id="GO:0007052">
    <property type="term" value="P:mitotic spindle organization"/>
    <property type="evidence" value="ECO:0007669"/>
    <property type="project" value="TreeGrafter"/>
</dbReference>
<dbReference type="InterPro" id="IPR027640">
    <property type="entry name" value="Kinesin-like_fam"/>
</dbReference>
<dbReference type="Pfam" id="PF00225">
    <property type="entry name" value="Kinesin"/>
    <property type="match status" value="1"/>
</dbReference>
<proteinExistence type="inferred from homology"/>
<protein>
    <recommendedName>
        <fullName evidence="6">Kinesin motor domain-containing protein</fullName>
    </recommendedName>
</protein>
<comment type="caution">
    <text evidence="7">The sequence shown here is derived from an EMBL/GenBank/DDBJ whole genome shotgun (WGS) entry which is preliminary data.</text>
</comment>
<evidence type="ECO:0000256" key="5">
    <source>
        <dbReference type="SAM" id="MobiDB-lite"/>
    </source>
</evidence>
<organism evidence="7 8">
    <name type="scientific">Polarella glacialis</name>
    <name type="common">Dinoflagellate</name>
    <dbReference type="NCBI Taxonomy" id="89957"/>
    <lineage>
        <taxon>Eukaryota</taxon>
        <taxon>Sar</taxon>
        <taxon>Alveolata</taxon>
        <taxon>Dinophyceae</taxon>
        <taxon>Suessiales</taxon>
        <taxon>Suessiaceae</taxon>
        <taxon>Polarella</taxon>
    </lineage>
</organism>
<evidence type="ECO:0000313" key="7">
    <source>
        <dbReference type="EMBL" id="CAE8606056.1"/>
    </source>
</evidence>
<dbReference type="CDD" id="cd00106">
    <property type="entry name" value="KISc"/>
    <property type="match status" value="1"/>
</dbReference>
<evidence type="ECO:0000256" key="2">
    <source>
        <dbReference type="ARBA" id="ARBA00022840"/>
    </source>
</evidence>
<dbReference type="EMBL" id="CAJNNV010018563">
    <property type="protein sequence ID" value="CAE8606056.1"/>
    <property type="molecule type" value="Genomic_DNA"/>
</dbReference>
<dbReference type="InterPro" id="IPR036961">
    <property type="entry name" value="Kinesin_motor_dom_sf"/>
</dbReference>
<comment type="similarity">
    <text evidence="3">Belongs to the TRAFAC class myosin-kinesin ATPase superfamily. Kinesin family.</text>
</comment>
<dbReference type="PANTHER" id="PTHR47969">
    <property type="entry name" value="CHROMOSOME-ASSOCIATED KINESIN KIF4A-RELATED"/>
    <property type="match status" value="1"/>
</dbReference>
<dbReference type="InterPro" id="IPR027417">
    <property type="entry name" value="P-loop_NTPase"/>
</dbReference>
<dbReference type="GO" id="GO:0005875">
    <property type="term" value="C:microtubule associated complex"/>
    <property type="evidence" value="ECO:0007669"/>
    <property type="project" value="TreeGrafter"/>
</dbReference>
<keyword evidence="8" id="KW-1185">Reference proteome</keyword>
<evidence type="ECO:0000256" key="3">
    <source>
        <dbReference type="PROSITE-ProRule" id="PRU00283"/>
    </source>
</evidence>
<dbReference type="GO" id="GO:0005524">
    <property type="term" value="F:ATP binding"/>
    <property type="evidence" value="ECO:0007669"/>
    <property type="project" value="UniProtKB-UniRule"/>
</dbReference>
<evidence type="ECO:0000256" key="1">
    <source>
        <dbReference type="ARBA" id="ARBA00022741"/>
    </source>
</evidence>
<sequence length="1381" mass="149045">MPRELLRDGSSCVRAVVRVRPLLRHELDKGAESCCEVPDAQSMLIRSAPGSSQWRKYAFDATLPSDRSQKQVFQECGAAQLVDSAANGYSATILAYGQTGSGKTHTMMGRLGVDSGRGDEVKKDDGMIMRAAKRLFRRTGSNDDRDISGFSVGCSFAEIFNAPGAVNECICDLLNPDSGNLQVRSSQKQGFFIENLAVFDCKSVADMRNALEAGLQNRRVSAHALNKDSSRSHALFTLYIDSEGTAPGDEDGPSVKRYGKITFVDLAGSERLKDSLSEGNARKETQAINKSLFTLGQVISQLAKGETRHVPYRNSKLTVLLQESFGGEALCLMVTCISPSFTFAEESSNSLNYAQKAMTIQNCPVVRLDEQQRVLFDLRAENAALRRELESYRARFGVLTPRGSLLQGPEMAPEIEQGGSLMSGVLPQGDARPSKVESVFAKLLKNPTSRSCLQSLFPVEGAVVASCQEGSALFPMNVSAGPPGFGQKHLPRGQLPRAQVVPGRVGADGGNAAALRIHKAINRKLTDASAKGGSNAVLHVVSNEIARMNGLNLATALHRCARNCADNSEDNFSDDTASAEAAMEIQSHPIFNVVIEAVMERAKMALLPAGSRCAASADADFDDDDGALPAQCASIIVWSCATLHVRNLPLLQVLAEMACPCLREFKPYEVTNMLWAYAKLGAASACPEILRSSAAILRGRTKGDFKAQCLAVAVWSLSAAKWRDPDLFQSIAEELVGQASTLKPQEISNILLAFAKQKLPHPALFEALGWAASGGSSGAFGGFCRFKPREMADTIWAFASAGLQHPALFAKFSPFVSRRSLDFSPQNLTRILWAYSKVGGKHREVAYKLLDAAAMNVQLYKPQELASVARSAGLLCPSHTGFFDCCVQSVCMFHEFPSRAIADLVEAFTLAAECGSVPRWALAAVMEEQQLRYSNQTVDAPFLLPEFFQPSKLASDDFFGSLTKSDISATTFAASTDTSDSNEDSEDNDSFWLSKGNRDAPLTGLDYQSSRSWAQPLARSSLRVPFPSLPSFVQLQAPPSPNAAAPRPPGLELPPGLESIVASPPPAHLHYAATLDSSALTLPTSCLSEEEVDSEVPLEPGMLFAKASTGLYCGQFTNVANLRLRHGMLDMRVIMCPVAVGFDAAISAVSPWQTSPNVLQPVALVTDGPWDTSFLAYPHCAFGNLGEYVQTRKAIGLPLDLVMSARVAQQVLLGAEALLEKDQFTPSTILGVMTPSSIFVDGDETIKVRAPMLGCMPNRVAAKTGLKWFSPTEASGKVLEGQVLWRAMCYRLGLLMYCLGTEEANDPHPNISSPDAVLLRLISEERGVGEPLRPDMQAYKGTGLIREVVQECLCMTGTSSEPPSRILLMAVLDTLRSRQPA</sequence>
<dbReference type="InterPro" id="IPR001752">
    <property type="entry name" value="Kinesin_motor_dom"/>
</dbReference>
<dbReference type="GO" id="GO:0007018">
    <property type="term" value="P:microtubule-based movement"/>
    <property type="evidence" value="ECO:0007669"/>
    <property type="project" value="InterPro"/>
</dbReference>
<dbReference type="PROSITE" id="PS50067">
    <property type="entry name" value="KINESIN_MOTOR_2"/>
    <property type="match status" value="1"/>
</dbReference>
<dbReference type="GO" id="GO:0003777">
    <property type="term" value="F:microtubule motor activity"/>
    <property type="evidence" value="ECO:0007669"/>
    <property type="project" value="InterPro"/>
</dbReference>
<feature type="region of interest" description="Disordered" evidence="5">
    <location>
        <begin position="1035"/>
        <end position="1059"/>
    </location>
</feature>
<evidence type="ECO:0000259" key="6">
    <source>
        <dbReference type="PROSITE" id="PS50067"/>
    </source>
</evidence>